<dbReference type="EMBL" id="CP110176">
    <property type="protein sequence ID" value="WGC86008.1"/>
    <property type="molecule type" value="Genomic_DNA"/>
</dbReference>
<protein>
    <submittedName>
        <fullName evidence="1">Uncharacterized protein</fullName>
    </submittedName>
</protein>
<evidence type="ECO:0000313" key="1">
    <source>
        <dbReference type="EMBL" id="WGC86008.1"/>
    </source>
</evidence>
<dbReference type="Proteomes" id="UP001163285">
    <property type="component" value="Chromosome"/>
</dbReference>
<organism evidence="1 2">
    <name type="scientific">Aeromonas caviae</name>
    <name type="common">Aeromonas punctata</name>
    <dbReference type="NCBI Taxonomy" id="648"/>
    <lineage>
        <taxon>Bacteria</taxon>
        <taxon>Pseudomonadati</taxon>
        <taxon>Pseudomonadota</taxon>
        <taxon>Gammaproteobacteria</taxon>
        <taxon>Aeromonadales</taxon>
        <taxon>Aeromonadaceae</taxon>
        <taxon>Aeromonas</taxon>
    </lineage>
</organism>
<dbReference type="AlphaFoldDB" id="A0AAF0GD80"/>
<name>A0AAF0GD80_AERCA</name>
<accession>A0AAF0GD80</accession>
<gene>
    <name evidence="1" type="ORF">OJY61_22190</name>
</gene>
<sequence length="156" mass="17893">MTVEQLARATRHVFDQHHESLTGLPFFSTFPLNCCHGASVRAGAYFDFECFLLKNGALYFITQQKKSFFSEIFNVVRLMDEKQTKYAPALGLQWCSDWAYLCLYGSNSTERNGRLEKVRTASDFCYKPPQNHTYPQTCLTLYGFQSKPTCSALQLI</sequence>
<dbReference type="RefSeq" id="WP_125117101.1">
    <property type="nucleotide sequence ID" value="NZ_AP019195.1"/>
</dbReference>
<proteinExistence type="predicted"/>
<reference evidence="1" key="1">
    <citation type="submission" date="2023-04" db="EMBL/GenBank/DDBJ databases">
        <title>Whole Genome Sequence of Multi-drug resistant Aeromonas caviae as a gut pathogen in newborn.</title>
        <authorList>
            <person name="Jadhav S.V."/>
            <person name="Saroj S.D."/>
            <person name="Saha U.B."/>
            <person name="Sen S."/>
            <person name="Kher A."/>
        </authorList>
    </citation>
    <scope>NUCLEOTIDE SEQUENCE</scope>
    <source>
        <strain evidence="1">SVJ23</strain>
    </source>
</reference>
<evidence type="ECO:0000313" key="2">
    <source>
        <dbReference type="Proteomes" id="UP001163285"/>
    </source>
</evidence>